<protein>
    <submittedName>
        <fullName evidence="9">Protein-glutamate O-methyltransferase family protein</fullName>
    </submittedName>
</protein>
<evidence type="ECO:0000256" key="1">
    <source>
        <dbReference type="ARBA" id="ARBA00001326"/>
    </source>
</evidence>
<keyword evidence="9" id="KW-0489">Methyltransferase</keyword>
<dbReference type="Gene3D" id="1.20.930.60">
    <property type="match status" value="1"/>
</dbReference>
<evidence type="ECO:0000259" key="8">
    <source>
        <dbReference type="Pfam" id="PF01937"/>
    </source>
</evidence>
<dbReference type="InterPro" id="IPR036075">
    <property type="entry name" value="ARMT-1-like_metal-bd_sf"/>
</dbReference>
<evidence type="ECO:0000256" key="4">
    <source>
        <dbReference type="ARBA" id="ARBA00022723"/>
    </source>
</evidence>
<dbReference type="PANTHER" id="PTHR12260:SF6">
    <property type="entry name" value="DAMAGE-CONTROL PHOSPHATASE ARMT1"/>
    <property type="match status" value="1"/>
</dbReference>
<reference evidence="9" key="1">
    <citation type="journal article" date="2020" name="mSystems">
        <title>Genome- and Community-Level Interaction Insights into Carbon Utilization and Element Cycling Functions of Hydrothermarchaeota in Hydrothermal Sediment.</title>
        <authorList>
            <person name="Zhou Z."/>
            <person name="Liu Y."/>
            <person name="Xu W."/>
            <person name="Pan J."/>
            <person name="Luo Z.H."/>
            <person name="Li M."/>
        </authorList>
    </citation>
    <scope>NUCLEOTIDE SEQUENCE [LARGE SCALE GENOMIC DNA]</scope>
    <source>
        <strain evidence="9">SpSt-402</strain>
    </source>
</reference>
<keyword evidence="9" id="KW-0808">Transferase</keyword>
<dbReference type="GO" id="GO:0006974">
    <property type="term" value="P:DNA damage response"/>
    <property type="evidence" value="ECO:0007669"/>
    <property type="project" value="TreeGrafter"/>
</dbReference>
<dbReference type="Gene3D" id="3.40.50.10880">
    <property type="entry name" value="Uncharacterised protein PF01937, DUF89, domain 3"/>
    <property type="match status" value="1"/>
</dbReference>
<keyword evidence="5" id="KW-0378">Hydrolase</keyword>
<feature type="domain" description="Damage-control phosphatase ARMT1-like metal-binding" evidence="8">
    <location>
        <begin position="29"/>
        <end position="376"/>
    </location>
</feature>
<dbReference type="PANTHER" id="PTHR12260">
    <property type="entry name" value="DAMAGE-CONTROL PHOSPHATASE ARMT1"/>
    <property type="match status" value="1"/>
</dbReference>
<comment type="cofactor">
    <cofactor evidence="2">
        <name>Mn(2+)</name>
        <dbReference type="ChEBI" id="CHEBI:29035"/>
    </cofactor>
</comment>
<dbReference type="GO" id="GO:0032259">
    <property type="term" value="P:methylation"/>
    <property type="evidence" value="ECO:0007669"/>
    <property type="project" value="UniProtKB-KW"/>
</dbReference>
<keyword evidence="4" id="KW-0479">Metal-binding</keyword>
<evidence type="ECO:0000313" key="9">
    <source>
        <dbReference type="EMBL" id="HGW94052.1"/>
    </source>
</evidence>
<dbReference type="GO" id="GO:0016791">
    <property type="term" value="F:phosphatase activity"/>
    <property type="evidence" value="ECO:0007669"/>
    <property type="project" value="TreeGrafter"/>
</dbReference>
<dbReference type="EMBL" id="DSRD01000462">
    <property type="protein sequence ID" value="HGW94052.1"/>
    <property type="molecule type" value="Genomic_DNA"/>
</dbReference>
<evidence type="ECO:0000256" key="5">
    <source>
        <dbReference type="ARBA" id="ARBA00022801"/>
    </source>
</evidence>
<accession>A0A832H4A0</accession>
<comment type="catalytic activity">
    <reaction evidence="7">
        <text>beta-D-fructose 6-phosphate = dihydroxyacetone + D-glyceraldehyde 3-phosphate</text>
        <dbReference type="Rhea" id="RHEA:28002"/>
        <dbReference type="ChEBI" id="CHEBI:16016"/>
        <dbReference type="ChEBI" id="CHEBI:57634"/>
        <dbReference type="ChEBI" id="CHEBI:59776"/>
    </reaction>
</comment>
<evidence type="ECO:0000256" key="7">
    <source>
        <dbReference type="ARBA" id="ARBA00048809"/>
    </source>
</evidence>
<sequence length="416" mass="47458">MVSLSSKQPRLPLPSPLMMSEPGSFAYFTMHNRWTTIARRIIPENQYPPEIAASLEALVEELLHGNVRSLNDDGGTDVATWNANLQPFIGIPWIEVPWFFAEVYFYRRILEATQFFGKGQWQEVDPFAVQKQRELEAICSNPAIAVESNSSWSHEQLILRLYQALWGNRADLSLKPSETITETDATEFHTSQQHILVDDSSTVFTVLTEKAHSRIDLIADNAGFELFHDLQLIEFLLSTHITQQVFLHLKVHPTFVSDATTQDVHSLLKTLSLTKQSNLCTWSNSLENYLKTERLILCADEFWTSPFAFWEMPDSLYQELAKSSLIVIKGDANYRRILGDRQWSFTAPFSEIASYFPAPLVALRTLKSEIVAGLQPTQLKQLTNEDAEWLINGHWGLIQFVDRQKSTNVPQIVEVS</sequence>
<evidence type="ECO:0000256" key="2">
    <source>
        <dbReference type="ARBA" id="ARBA00001936"/>
    </source>
</evidence>
<organism evidence="9">
    <name type="scientific">Oscillatoriales cyanobacterium SpSt-402</name>
    <dbReference type="NCBI Taxonomy" id="2282168"/>
    <lineage>
        <taxon>Bacteria</taxon>
        <taxon>Bacillati</taxon>
        <taxon>Cyanobacteriota</taxon>
        <taxon>Cyanophyceae</taxon>
        <taxon>Oscillatoriophycideae</taxon>
        <taxon>Oscillatoriales</taxon>
    </lineage>
</organism>
<evidence type="ECO:0000256" key="6">
    <source>
        <dbReference type="ARBA" id="ARBA00023211"/>
    </source>
</evidence>
<dbReference type="AlphaFoldDB" id="A0A832H4A0"/>
<dbReference type="Pfam" id="PF01937">
    <property type="entry name" value="ARMT1-like_dom"/>
    <property type="match status" value="1"/>
</dbReference>
<dbReference type="GO" id="GO:0008168">
    <property type="term" value="F:methyltransferase activity"/>
    <property type="evidence" value="ECO:0007669"/>
    <property type="project" value="UniProtKB-KW"/>
</dbReference>
<evidence type="ECO:0000256" key="3">
    <source>
        <dbReference type="ARBA" id="ARBA00009519"/>
    </source>
</evidence>
<dbReference type="SUPFAM" id="SSF111321">
    <property type="entry name" value="AF1104-like"/>
    <property type="match status" value="1"/>
</dbReference>
<comment type="catalytic activity">
    <reaction evidence="1">
        <text>beta-D-fructose 1-phosphate + H2O = D-fructose + phosphate</text>
        <dbReference type="Rhea" id="RHEA:35603"/>
        <dbReference type="ChEBI" id="CHEBI:15377"/>
        <dbReference type="ChEBI" id="CHEBI:37721"/>
        <dbReference type="ChEBI" id="CHEBI:43474"/>
        <dbReference type="ChEBI" id="CHEBI:138881"/>
    </reaction>
</comment>
<comment type="similarity">
    <text evidence="3">Belongs to the damage-control phosphatase family. Sugar phosphate phosphatase III subfamily.</text>
</comment>
<name>A0A832H4A0_9CYAN</name>
<gene>
    <name evidence="9" type="ORF">ENR47_07200</name>
</gene>
<dbReference type="InterPro" id="IPR039763">
    <property type="entry name" value="ARMT1"/>
</dbReference>
<proteinExistence type="inferred from homology"/>
<dbReference type="GO" id="GO:0046872">
    <property type="term" value="F:metal ion binding"/>
    <property type="evidence" value="ECO:0007669"/>
    <property type="project" value="UniProtKB-KW"/>
</dbReference>
<keyword evidence="6" id="KW-0464">Manganese</keyword>
<dbReference type="InterPro" id="IPR002791">
    <property type="entry name" value="ARMT1-like_metal-bd"/>
</dbReference>
<comment type="caution">
    <text evidence="9">The sequence shown here is derived from an EMBL/GenBank/DDBJ whole genome shotgun (WGS) entry which is preliminary data.</text>
</comment>